<evidence type="ECO:0000313" key="7">
    <source>
        <dbReference type="EMBL" id="WOJ91482.1"/>
    </source>
</evidence>
<name>A0ABZ0HW17_9HYPH</name>
<feature type="binding site" evidence="5">
    <location>
        <begin position="11"/>
        <end position="16"/>
    </location>
    <ligand>
        <name>ATP</name>
        <dbReference type="ChEBI" id="CHEBI:30616"/>
    </ligand>
</feature>
<comment type="catalytic activity">
    <reaction evidence="5">
        <text>3'-dephospho-CoA + ATP = ADP + CoA + H(+)</text>
        <dbReference type="Rhea" id="RHEA:18245"/>
        <dbReference type="ChEBI" id="CHEBI:15378"/>
        <dbReference type="ChEBI" id="CHEBI:30616"/>
        <dbReference type="ChEBI" id="CHEBI:57287"/>
        <dbReference type="ChEBI" id="CHEBI:57328"/>
        <dbReference type="ChEBI" id="CHEBI:456216"/>
        <dbReference type="EC" id="2.7.1.24"/>
    </reaction>
</comment>
<evidence type="ECO:0000256" key="1">
    <source>
        <dbReference type="ARBA" id="ARBA00009018"/>
    </source>
</evidence>
<comment type="pathway">
    <text evidence="5">Cofactor biosynthesis; coenzyme A biosynthesis; CoA from (R)-pantothenate: step 5/5.</text>
</comment>
<dbReference type="PROSITE" id="PS51219">
    <property type="entry name" value="DPCK"/>
    <property type="match status" value="1"/>
</dbReference>
<dbReference type="PANTHER" id="PTHR10695">
    <property type="entry name" value="DEPHOSPHO-COA KINASE-RELATED"/>
    <property type="match status" value="1"/>
</dbReference>
<dbReference type="NCBIfam" id="TIGR00152">
    <property type="entry name" value="dephospho-CoA kinase"/>
    <property type="match status" value="1"/>
</dbReference>
<dbReference type="InterPro" id="IPR001977">
    <property type="entry name" value="Depp_CoAkinase"/>
</dbReference>
<gene>
    <name evidence="5 7" type="primary">coaE</name>
    <name evidence="7" type="ORF">RZS28_07665</name>
</gene>
<keyword evidence="5 7" id="KW-0808">Transferase</keyword>
<dbReference type="Gene3D" id="3.40.50.300">
    <property type="entry name" value="P-loop containing nucleotide triphosphate hydrolases"/>
    <property type="match status" value="1"/>
</dbReference>
<comment type="subcellular location">
    <subcellularLocation>
        <location evidence="5">Cytoplasm</location>
    </subcellularLocation>
</comment>
<keyword evidence="2 5" id="KW-0547">Nucleotide-binding</keyword>
<dbReference type="Pfam" id="PF01121">
    <property type="entry name" value="CoaE"/>
    <property type="match status" value="1"/>
</dbReference>
<comment type="function">
    <text evidence="5">Catalyzes the phosphorylation of the 3'-hydroxyl group of dephosphocoenzyme A to form coenzyme A.</text>
</comment>
<keyword evidence="4 5" id="KW-0173">Coenzyme A biosynthesis</keyword>
<dbReference type="Proteomes" id="UP001626536">
    <property type="component" value="Chromosome"/>
</dbReference>
<dbReference type="PANTHER" id="PTHR10695:SF46">
    <property type="entry name" value="BIFUNCTIONAL COENZYME A SYNTHASE-RELATED"/>
    <property type="match status" value="1"/>
</dbReference>
<dbReference type="SUPFAM" id="SSF52540">
    <property type="entry name" value="P-loop containing nucleoside triphosphate hydrolases"/>
    <property type="match status" value="1"/>
</dbReference>
<organism evidence="7 8">
    <name type="scientific">Methylocapsa polymorpha</name>
    <dbReference type="NCBI Taxonomy" id="3080828"/>
    <lineage>
        <taxon>Bacteria</taxon>
        <taxon>Pseudomonadati</taxon>
        <taxon>Pseudomonadota</taxon>
        <taxon>Alphaproteobacteria</taxon>
        <taxon>Hyphomicrobiales</taxon>
        <taxon>Beijerinckiaceae</taxon>
        <taxon>Methylocapsa</taxon>
    </lineage>
</organism>
<keyword evidence="5" id="KW-0963">Cytoplasm</keyword>
<comment type="similarity">
    <text evidence="1 5">Belongs to the CoaE family.</text>
</comment>
<evidence type="ECO:0000256" key="5">
    <source>
        <dbReference type="HAMAP-Rule" id="MF_00376"/>
    </source>
</evidence>
<dbReference type="InterPro" id="IPR027417">
    <property type="entry name" value="P-loop_NTPase"/>
</dbReference>
<keyword evidence="3 5" id="KW-0067">ATP-binding</keyword>
<evidence type="ECO:0000256" key="2">
    <source>
        <dbReference type="ARBA" id="ARBA00022741"/>
    </source>
</evidence>
<reference evidence="7 8" key="1">
    <citation type="submission" date="2023-10" db="EMBL/GenBank/DDBJ databases">
        <title>Novel methanotroph of the genus Methylocapsa from a subarctic wetland.</title>
        <authorList>
            <person name="Belova S.E."/>
            <person name="Oshkin I.Y."/>
            <person name="Miroshnikov K."/>
            <person name="Dedysh S.N."/>
        </authorList>
    </citation>
    <scope>NUCLEOTIDE SEQUENCE [LARGE SCALE GENOMIC DNA]</scope>
    <source>
        <strain evidence="7 8">RX1</strain>
    </source>
</reference>
<accession>A0ABZ0HW17</accession>
<protein>
    <recommendedName>
        <fullName evidence="5 6">Dephospho-CoA kinase</fullName>
        <ecNumber evidence="5 6">2.7.1.24</ecNumber>
    </recommendedName>
    <alternativeName>
        <fullName evidence="5">Dephosphocoenzyme A kinase</fullName>
    </alternativeName>
</protein>
<keyword evidence="5 7" id="KW-0418">Kinase</keyword>
<evidence type="ECO:0000256" key="6">
    <source>
        <dbReference type="NCBIfam" id="TIGR00152"/>
    </source>
</evidence>
<dbReference type="HAMAP" id="MF_00376">
    <property type="entry name" value="Dephospho_CoA_kinase"/>
    <property type="match status" value="1"/>
</dbReference>
<dbReference type="EC" id="2.7.1.24" evidence="5 6"/>
<evidence type="ECO:0000313" key="8">
    <source>
        <dbReference type="Proteomes" id="UP001626536"/>
    </source>
</evidence>
<dbReference type="GO" id="GO:0004140">
    <property type="term" value="F:dephospho-CoA kinase activity"/>
    <property type="evidence" value="ECO:0007669"/>
    <property type="project" value="UniProtKB-EC"/>
</dbReference>
<evidence type="ECO:0000256" key="4">
    <source>
        <dbReference type="ARBA" id="ARBA00022993"/>
    </source>
</evidence>
<dbReference type="RefSeq" id="WP_407341072.1">
    <property type="nucleotide sequence ID" value="NZ_CP136862.1"/>
</dbReference>
<dbReference type="EMBL" id="CP136862">
    <property type="protein sequence ID" value="WOJ91482.1"/>
    <property type="molecule type" value="Genomic_DNA"/>
</dbReference>
<evidence type="ECO:0000256" key="3">
    <source>
        <dbReference type="ARBA" id="ARBA00022840"/>
    </source>
</evidence>
<dbReference type="CDD" id="cd02022">
    <property type="entry name" value="DPCK"/>
    <property type="match status" value="1"/>
</dbReference>
<sequence length="204" mass="21576">MFVLGLTGSIGMGKSTTAAMFRAEGIKVHDADAVVHSLYRGAAAPAIEAAFPGAMRDGAVDRSRLGACVFDDPSALRRLEAIIHPMVAASRDVFLAEATKSGERLVVLDVPLLFETGIDRMVDAVVLVSAPETVQKERASARPGMTPQRLAAILAKQIPDAEKRARAHFIIDTSSGFAAAERQVRGILRALAGAADKAKSRSEI</sequence>
<keyword evidence="8" id="KW-1185">Reference proteome</keyword>
<proteinExistence type="inferred from homology"/>